<evidence type="ECO:0000256" key="1">
    <source>
        <dbReference type="ARBA" id="ARBA00022603"/>
    </source>
</evidence>
<keyword evidence="1" id="KW-0489">Methyltransferase</keyword>
<dbReference type="Gene3D" id="3.40.50.150">
    <property type="entry name" value="Vaccinia Virus protein VP39"/>
    <property type="match status" value="1"/>
</dbReference>
<dbReference type="SUPFAM" id="SSF53335">
    <property type="entry name" value="S-adenosyl-L-methionine-dependent methyltransferases"/>
    <property type="match status" value="1"/>
</dbReference>
<evidence type="ECO:0000313" key="4">
    <source>
        <dbReference type="EMBL" id="BAK12112.1"/>
    </source>
</evidence>
<dbReference type="PANTHER" id="PTHR10509:SF14">
    <property type="entry name" value="CAFFEOYL-COA O-METHYLTRANSFERASE 3-RELATED"/>
    <property type="match status" value="1"/>
</dbReference>
<keyword evidence="3" id="KW-0949">S-adenosyl-L-methionine</keyword>
<dbReference type="KEGG" id="paj:PAJ_2032"/>
<protein>
    <submittedName>
        <fullName evidence="4">O-methyltransferase MdmC</fullName>
    </submittedName>
</protein>
<evidence type="ECO:0000256" key="3">
    <source>
        <dbReference type="ARBA" id="ARBA00022691"/>
    </source>
</evidence>
<proteinExistence type="predicted"/>
<dbReference type="eggNOG" id="COG4122">
    <property type="taxonomic scope" value="Bacteria"/>
</dbReference>
<dbReference type="Pfam" id="PF01596">
    <property type="entry name" value="Methyltransf_3"/>
    <property type="match status" value="1"/>
</dbReference>
<dbReference type="InterPro" id="IPR029063">
    <property type="entry name" value="SAM-dependent_MTases_sf"/>
</dbReference>
<dbReference type="OrthoDB" id="9799672at2"/>
<dbReference type="EMBL" id="AP012032">
    <property type="protein sequence ID" value="BAK12112.1"/>
    <property type="molecule type" value="Genomic_DNA"/>
</dbReference>
<dbReference type="GeneID" id="57267355"/>
<keyword evidence="2" id="KW-0808">Transferase</keyword>
<evidence type="ECO:0000256" key="2">
    <source>
        <dbReference type="ARBA" id="ARBA00022679"/>
    </source>
</evidence>
<dbReference type="RefSeq" id="WP_014594243.1">
    <property type="nucleotide sequence ID" value="NC_017531.2"/>
</dbReference>
<dbReference type="HOGENOM" id="CLU_067676_8_0_6"/>
<reference evidence="5" key="1">
    <citation type="journal article" date="2012" name="Appl. Microbiol. Biotechnol.">
        <title>The complete genome sequence of Pantoea ananatis AJ13355, an organism with great biotechnological potential.</title>
        <authorList>
            <person name="Hara Y."/>
            <person name="Kadotani N."/>
            <person name="Izui H."/>
            <person name="Katashkina J.I."/>
            <person name="Kuvaeva T.M."/>
            <person name="Andreeva I.G."/>
            <person name="Golubeva L.I."/>
            <person name="Malko D.B."/>
            <person name="Makeev V.J."/>
            <person name="Mashko S.V."/>
            <person name="Kozlov Y.I."/>
        </authorList>
    </citation>
    <scope>NUCLEOTIDE SEQUENCE [LARGE SCALE GENOMIC DNA]</scope>
    <source>
        <strain evidence="5">AJ13355</strain>
    </source>
</reference>
<name>A0A0H3L2N0_PANAA</name>
<dbReference type="CDD" id="cd02440">
    <property type="entry name" value="AdoMet_MTases"/>
    <property type="match status" value="1"/>
</dbReference>
<dbReference type="GO" id="GO:0032259">
    <property type="term" value="P:methylation"/>
    <property type="evidence" value="ECO:0007669"/>
    <property type="project" value="UniProtKB-KW"/>
</dbReference>
<dbReference type="PATRIC" id="fig|932677.3.peg.2365"/>
<sequence length="225" mass="24501">MRTPDYPSEDQPKWAAVDDYFSQQLIPADSHFQAALVANRQAGLPAHDVSALQGKMLGLFIKMINASRVLEIGTLGGYSTLWMAQALGAEGKITTLEADSHHAQVARQNIHRAGLAERVDLRLGAALDVLPQLQGPFDLIFIDADKRNNPHYLRWAVTLARPGTVIIADNVVRGGAVTEAASTDCNVQGVREFFQLLTSDPRLDATAIQTVGEKGWDGFVMARVK</sequence>
<evidence type="ECO:0000313" key="5">
    <source>
        <dbReference type="Proteomes" id="UP000006690"/>
    </source>
</evidence>
<accession>A0A0H3L2N0</accession>
<dbReference type="GO" id="GO:0008757">
    <property type="term" value="F:S-adenosylmethionine-dependent methyltransferase activity"/>
    <property type="evidence" value="ECO:0007669"/>
    <property type="project" value="TreeGrafter"/>
</dbReference>
<dbReference type="PROSITE" id="PS51682">
    <property type="entry name" value="SAM_OMT_I"/>
    <property type="match status" value="1"/>
</dbReference>
<dbReference type="InterPro" id="IPR050362">
    <property type="entry name" value="Cation-dep_OMT"/>
</dbReference>
<organism evidence="4 5">
    <name type="scientific">Pantoea ananatis (strain AJ13355)</name>
    <dbReference type="NCBI Taxonomy" id="932677"/>
    <lineage>
        <taxon>Bacteria</taxon>
        <taxon>Pseudomonadati</taxon>
        <taxon>Pseudomonadota</taxon>
        <taxon>Gammaproteobacteria</taxon>
        <taxon>Enterobacterales</taxon>
        <taxon>Erwiniaceae</taxon>
        <taxon>Pantoea</taxon>
    </lineage>
</organism>
<dbReference type="Proteomes" id="UP000006690">
    <property type="component" value="Chromosome"/>
</dbReference>
<dbReference type="AlphaFoldDB" id="A0A0H3L2N0"/>
<gene>
    <name evidence="4" type="primary">mdmC</name>
    <name evidence="4" type="ordered locus">PAJ_2032</name>
</gene>
<dbReference type="PANTHER" id="PTHR10509">
    <property type="entry name" value="O-METHYLTRANSFERASE-RELATED"/>
    <property type="match status" value="1"/>
</dbReference>
<dbReference type="GO" id="GO:0008171">
    <property type="term" value="F:O-methyltransferase activity"/>
    <property type="evidence" value="ECO:0007669"/>
    <property type="project" value="InterPro"/>
</dbReference>
<dbReference type="InterPro" id="IPR002935">
    <property type="entry name" value="SAM_O-MeTrfase"/>
</dbReference>